<name>A0A6P8Y4K0_THRPL</name>
<keyword evidence="4" id="KW-0378">Hydrolase</keyword>
<dbReference type="GeneID" id="117639421"/>
<feature type="active site" description="Proton donor" evidence="6">
    <location>
        <position position="12"/>
    </location>
</feature>
<dbReference type="NCBIfam" id="TIGR01489">
    <property type="entry name" value="DKMTPPase-SF"/>
    <property type="match status" value="1"/>
</dbReference>
<accession>A0A6P8Y4K0</accession>
<evidence type="ECO:0000256" key="3">
    <source>
        <dbReference type="ARBA" id="ARBA00022723"/>
    </source>
</evidence>
<evidence type="ECO:0000256" key="4">
    <source>
        <dbReference type="ARBA" id="ARBA00022801"/>
    </source>
</evidence>
<dbReference type="InterPro" id="IPR036412">
    <property type="entry name" value="HAD-like_sf"/>
</dbReference>
<dbReference type="SUPFAM" id="SSF56784">
    <property type="entry name" value="HAD-like"/>
    <property type="match status" value="1"/>
</dbReference>
<dbReference type="NCBIfam" id="TIGR01488">
    <property type="entry name" value="HAD-SF-IB"/>
    <property type="match status" value="1"/>
</dbReference>
<dbReference type="InterPro" id="IPR023214">
    <property type="entry name" value="HAD_sf"/>
</dbReference>
<reference evidence="10" key="1">
    <citation type="submission" date="2025-08" db="UniProtKB">
        <authorList>
            <consortium name="RefSeq"/>
        </authorList>
    </citation>
    <scope>IDENTIFICATION</scope>
    <source>
        <tissue evidence="10">Total insect</tissue>
    </source>
</reference>
<dbReference type="PIRSF" id="PIRSF031051">
    <property type="entry name" value="PyrdxlP_Pase_PHOSPHO2"/>
    <property type="match status" value="1"/>
</dbReference>
<dbReference type="AlphaFoldDB" id="A0A6P8Y4K0"/>
<keyword evidence="3 8" id="KW-0479">Metal-binding</keyword>
<dbReference type="GO" id="GO:0046872">
    <property type="term" value="F:metal ion binding"/>
    <property type="evidence" value="ECO:0007669"/>
    <property type="project" value="UniProtKB-KW"/>
</dbReference>
<evidence type="ECO:0000256" key="8">
    <source>
        <dbReference type="PIRSR" id="PIRSR031051-3"/>
    </source>
</evidence>
<evidence type="ECO:0000313" key="9">
    <source>
        <dbReference type="Proteomes" id="UP000515158"/>
    </source>
</evidence>
<evidence type="ECO:0000256" key="6">
    <source>
        <dbReference type="PIRSR" id="PIRSR031051-1"/>
    </source>
</evidence>
<dbReference type="Gene3D" id="3.40.50.1000">
    <property type="entry name" value="HAD superfamily/HAD-like"/>
    <property type="match status" value="1"/>
</dbReference>
<dbReference type="PANTHER" id="PTHR20889">
    <property type="entry name" value="PHOSPHATASE, ORPHAN 1, 2"/>
    <property type="match status" value="1"/>
</dbReference>
<dbReference type="Proteomes" id="UP000515158">
    <property type="component" value="Unplaced"/>
</dbReference>
<dbReference type="RefSeq" id="XP_034230946.1">
    <property type="nucleotide sequence ID" value="XM_034375055.1"/>
</dbReference>
<feature type="binding site" evidence="7">
    <location>
        <position position="94"/>
    </location>
    <ligand>
        <name>substrate</name>
    </ligand>
</feature>
<dbReference type="Pfam" id="PF06888">
    <property type="entry name" value="Put_Phosphatase"/>
    <property type="match status" value="1"/>
</dbReference>
<evidence type="ECO:0000313" key="10">
    <source>
        <dbReference type="RefSeq" id="XP_034230946.1"/>
    </source>
</evidence>
<dbReference type="OrthoDB" id="10267182at2759"/>
<dbReference type="GO" id="GO:0016791">
    <property type="term" value="F:phosphatase activity"/>
    <property type="evidence" value="ECO:0007669"/>
    <property type="project" value="InterPro"/>
</dbReference>
<feature type="binding site" evidence="8">
    <location>
        <position position="175"/>
    </location>
    <ligand>
        <name>Mg(2+)</name>
        <dbReference type="ChEBI" id="CHEBI:18420"/>
    </ligand>
</feature>
<dbReference type="PANTHER" id="PTHR20889:SF12">
    <property type="entry name" value="LP01149P"/>
    <property type="match status" value="1"/>
</dbReference>
<keyword evidence="9" id="KW-1185">Reference proteome</keyword>
<gene>
    <name evidence="10" type="primary">LOC117639421</name>
</gene>
<evidence type="ECO:0000256" key="2">
    <source>
        <dbReference type="ARBA" id="ARBA00008541"/>
    </source>
</evidence>
<evidence type="ECO:0000256" key="1">
    <source>
        <dbReference type="ARBA" id="ARBA00001946"/>
    </source>
</evidence>
<protein>
    <submittedName>
        <fullName evidence="10">Pyridoxal phosphate phosphatase PHOSPHO2-like</fullName>
    </submittedName>
</protein>
<evidence type="ECO:0000256" key="5">
    <source>
        <dbReference type="ARBA" id="ARBA00022842"/>
    </source>
</evidence>
<dbReference type="InParanoid" id="A0A6P8Y4K0"/>
<dbReference type="KEGG" id="tpal:117639421"/>
<evidence type="ECO:0000256" key="7">
    <source>
        <dbReference type="PIRSR" id="PIRSR031051-2"/>
    </source>
</evidence>
<proteinExistence type="inferred from homology"/>
<feature type="binding site" evidence="7">
    <location>
        <position position="21"/>
    </location>
    <ligand>
        <name>substrate</name>
    </ligand>
</feature>
<dbReference type="InterPro" id="IPR006384">
    <property type="entry name" value="HAD_hydro_PyrdxlP_Pase-like"/>
</dbReference>
<comment type="cofactor">
    <cofactor evidence="1 8">
        <name>Mg(2+)</name>
        <dbReference type="ChEBI" id="CHEBI:18420"/>
    </cofactor>
</comment>
<keyword evidence="5 8" id="KW-0460">Magnesium</keyword>
<comment type="similarity">
    <text evidence="2">Belongs to the HAD-like hydrolase superfamily. PHOSPHO family.</text>
</comment>
<feature type="binding site" evidence="8">
    <location>
        <position position="12"/>
    </location>
    <ligand>
        <name>Mg(2+)</name>
        <dbReference type="ChEBI" id="CHEBI:18420"/>
    </ligand>
</feature>
<feature type="binding site" evidence="8">
    <location>
        <position position="10"/>
    </location>
    <ligand>
        <name>Mg(2+)</name>
        <dbReference type="ChEBI" id="CHEBI:18420"/>
    </ligand>
</feature>
<sequence length="238" mass="26961">MVKKLLIAFDFDHTIIDGNSDTVVRQLLQTKPPECKLAESWTTYMQNVFNLLHQEGATESLYLDTIANIPPTPGMMDLLQFLDNPEVEIIIISDSNSIFIQTWLDNVKLSDSVHSVYTNQAVFDSSGLLNITMYHSQNWCDKCPENLCKGSVLDEHLKKRHEEGVTFSSVAYVGDGRNDYCPSTKLSRIDHVFPRKGFSLEKLLTDPQTDEESKKKIMANVCVWASALEIKEKLSEIV</sequence>
<organism evidence="10">
    <name type="scientific">Thrips palmi</name>
    <name type="common">Melon thrips</name>
    <dbReference type="NCBI Taxonomy" id="161013"/>
    <lineage>
        <taxon>Eukaryota</taxon>
        <taxon>Metazoa</taxon>
        <taxon>Ecdysozoa</taxon>
        <taxon>Arthropoda</taxon>
        <taxon>Hexapoda</taxon>
        <taxon>Insecta</taxon>
        <taxon>Pterygota</taxon>
        <taxon>Neoptera</taxon>
        <taxon>Paraneoptera</taxon>
        <taxon>Thysanoptera</taxon>
        <taxon>Terebrantia</taxon>
        <taxon>Thripoidea</taxon>
        <taxon>Thripidae</taxon>
        <taxon>Thrips</taxon>
    </lineage>
</organism>
<dbReference type="InterPro" id="IPR016965">
    <property type="entry name" value="Pase_PHOSPHO-typ"/>
</dbReference>
<feature type="active site" description="Nucleophile" evidence="6">
    <location>
        <position position="10"/>
    </location>
</feature>
<dbReference type="FunCoup" id="A0A6P8Y4K0">
    <property type="interactions" value="227"/>
</dbReference>